<evidence type="ECO:0000313" key="2">
    <source>
        <dbReference type="Proteomes" id="UP000219602"/>
    </source>
</evidence>
<sequence>MSSSDLDDMLQAPDATVRAILRALCQDSGTRSRALSYFESLEAINDSSRHANARRRMSLASVSNATRPFTETTTMIKRLAATIGGSLRLTMMPTFGQTTTRTATGP</sequence>
<dbReference type="AlphaFoldDB" id="A0A2H3HWU8"/>
<name>A0A2H3HWU8_FUSOX</name>
<comment type="caution">
    <text evidence="1">The sequence shown here is derived from an EMBL/GenBank/DDBJ whole genome shotgun (WGS) entry which is preliminary data.</text>
</comment>
<dbReference type="STRING" id="327505.A0A2H3HWU8"/>
<reference evidence="1 2" key="2">
    <citation type="journal article" date="2017" name="Sci. Rep.">
        <title>A mobile pathogenicity chromosome in Fusarium oxysporum for infection of multiple cucurbit species.</title>
        <authorList>
            <person name="van Dam P."/>
            <person name="Fokkens L."/>
            <person name="Ayukawa Y."/>
            <person name="van der Gragt M."/>
            <person name="Ter Horst A."/>
            <person name="Brankovics B."/>
            <person name="Houterman P.M."/>
            <person name="Arie T."/>
            <person name="Rep M."/>
        </authorList>
    </citation>
    <scope>NUCLEOTIDE SEQUENCE [LARGE SCALE GENOMIC DNA]</scope>
    <source>
        <strain evidence="1 2">Forc016</strain>
    </source>
</reference>
<organism evidence="1 2">
    <name type="scientific">Fusarium oxysporum f. sp. radicis-cucumerinum</name>
    <dbReference type="NCBI Taxonomy" id="327505"/>
    <lineage>
        <taxon>Eukaryota</taxon>
        <taxon>Fungi</taxon>
        <taxon>Dikarya</taxon>
        <taxon>Ascomycota</taxon>
        <taxon>Pezizomycotina</taxon>
        <taxon>Sordariomycetes</taxon>
        <taxon>Hypocreomycetidae</taxon>
        <taxon>Hypocreales</taxon>
        <taxon>Nectriaceae</taxon>
        <taxon>Fusarium</taxon>
        <taxon>Fusarium oxysporum species complex</taxon>
    </lineage>
</organism>
<reference evidence="1 2" key="1">
    <citation type="journal article" date="2016" name="Environ. Microbiol.">
        <title>Effector profiles distinguish formae speciales of Fusarium oxysporum.</title>
        <authorList>
            <person name="van Dam P."/>
            <person name="Fokkens L."/>
            <person name="Schmidt S.M."/>
            <person name="Linmans J.H."/>
            <person name="Kistler H.C."/>
            <person name="Ma L.J."/>
            <person name="Rep M."/>
        </authorList>
    </citation>
    <scope>NUCLEOTIDE SEQUENCE [LARGE SCALE GENOMIC DNA]</scope>
    <source>
        <strain evidence="1 2">Forc016</strain>
    </source>
</reference>
<accession>A0A2H3HWU8</accession>
<dbReference type="Proteomes" id="UP000219602">
    <property type="component" value="Chromosome 1"/>
</dbReference>
<dbReference type="EMBL" id="MABQ02000001">
    <property type="protein sequence ID" value="PCD46236.1"/>
    <property type="molecule type" value="Genomic_DNA"/>
</dbReference>
<gene>
    <name evidence="1" type="ORF">AU210_001645</name>
</gene>
<proteinExistence type="predicted"/>
<protein>
    <submittedName>
        <fullName evidence="1">Uncharacterized protein</fullName>
    </submittedName>
</protein>
<evidence type="ECO:0000313" key="1">
    <source>
        <dbReference type="EMBL" id="PCD46236.1"/>
    </source>
</evidence>